<proteinExistence type="predicted"/>
<evidence type="ECO:0000259" key="4">
    <source>
        <dbReference type="PROSITE" id="PS51459"/>
    </source>
</evidence>
<evidence type="ECO:0000313" key="5">
    <source>
        <dbReference type="EMBL" id="TDO21302.1"/>
    </source>
</evidence>
<keyword evidence="2" id="KW-0547">Nucleotide-binding</keyword>
<evidence type="ECO:0000256" key="3">
    <source>
        <dbReference type="PIRSR" id="PIRSR640198-3"/>
    </source>
</evidence>
<dbReference type="Proteomes" id="UP000295499">
    <property type="component" value="Unassembled WGS sequence"/>
</dbReference>
<dbReference type="InterPro" id="IPR040198">
    <property type="entry name" value="Fido_containing"/>
</dbReference>
<feature type="active site" evidence="1">
    <location>
        <position position="396"/>
    </location>
</feature>
<dbReference type="RefSeq" id="WP_133555699.1">
    <property type="nucleotide sequence ID" value="NZ_SNWM01000003.1"/>
</dbReference>
<dbReference type="PANTHER" id="PTHR13504:SF38">
    <property type="entry name" value="FIDO DOMAIN-CONTAINING PROTEIN"/>
    <property type="match status" value="1"/>
</dbReference>
<protein>
    <submittedName>
        <fullName evidence="5">Fic/DOC family protein</fullName>
    </submittedName>
</protein>
<reference evidence="5 6" key="1">
    <citation type="submission" date="2019-03" db="EMBL/GenBank/DDBJ databases">
        <title>Genomic Encyclopedia of Archaeal and Bacterial Type Strains, Phase II (KMG-II): from individual species to whole genera.</title>
        <authorList>
            <person name="Goeker M."/>
        </authorList>
    </citation>
    <scope>NUCLEOTIDE SEQUENCE [LARGE SCALE GENOMIC DNA]</scope>
    <source>
        <strain evidence="5 6">DSM 19034</strain>
    </source>
</reference>
<keyword evidence="2" id="KW-0067">ATP-binding</keyword>
<gene>
    <name evidence="5" type="ORF">CLV32_2406</name>
</gene>
<dbReference type="SUPFAM" id="SSF140931">
    <property type="entry name" value="Fic-like"/>
    <property type="match status" value="1"/>
</dbReference>
<accession>A0A4R6IGL5</accession>
<dbReference type="AlphaFoldDB" id="A0A4R6IGL5"/>
<dbReference type="InterPro" id="IPR003812">
    <property type="entry name" value="Fido"/>
</dbReference>
<feature type="binding site" evidence="2">
    <location>
        <begin position="400"/>
        <end position="407"/>
    </location>
    <ligand>
        <name>ATP</name>
        <dbReference type="ChEBI" id="CHEBI:30616"/>
    </ligand>
</feature>
<dbReference type="Gene3D" id="1.10.3290.10">
    <property type="entry name" value="Fido-like domain"/>
    <property type="match status" value="1"/>
</dbReference>
<name>A0A4R6IGL5_9SPHI</name>
<evidence type="ECO:0000256" key="1">
    <source>
        <dbReference type="PIRSR" id="PIRSR640198-1"/>
    </source>
</evidence>
<evidence type="ECO:0000313" key="6">
    <source>
        <dbReference type="Proteomes" id="UP000295499"/>
    </source>
</evidence>
<dbReference type="PROSITE" id="PS51459">
    <property type="entry name" value="FIDO"/>
    <property type="match status" value="1"/>
</dbReference>
<keyword evidence="6" id="KW-1185">Reference proteome</keyword>
<sequence length="493" mass="55721">MKSKLPLHLHEILFSSSVPEESRKINALVKKGALKKLAPKIFTSNLEDAAEDIIKRNIFLIIGTLYPGVLLSHRSALEFRPTSSGDLFLTNSHHRKIKLPGVTLNIMEGPKALAGDNAFTAGLFVSQQARALLENMQETRKPGPQSKTLTLPEIEDILEKVINAKGEDGLNLLRDQAKEISTIIGLEKEFVHLNKLIGAMLRTNSAVQLTSPGSRARAQGIPYDAKRNELFINLFVELKQKEFTPVPDPNLSVKAFRNFAFFDAYFSNYIEGTEFGIEDAKRIIETQQPMPNRDADSHDVLGTYKILSNRKEMQITPETPQQLIDILQYRHQILLSARPSKKPGEFKDQNNRAGNTFFVDYKLVRGTLIRGFDYYKNLNDPMAKAIFMMFMVSEVHPFLDGNGRIARVMMNAELSAKAEAKIIIPTVYREDYMGALKQFSKQHIPDAYIRMLQRAQLFSSTVRGEEMDIMQMVLENSNAFDEPSEAKLKIMGK</sequence>
<dbReference type="InterPro" id="IPR036597">
    <property type="entry name" value="Fido-like_dom_sf"/>
</dbReference>
<dbReference type="OrthoDB" id="9813719at2"/>
<feature type="site" description="Important for autoinhibition of adenylyltransferase activity" evidence="3">
    <location>
        <position position="271"/>
    </location>
</feature>
<feature type="domain" description="Fido" evidence="4">
    <location>
        <begin position="322"/>
        <end position="454"/>
    </location>
</feature>
<organism evidence="5 6">
    <name type="scientific">Pedobacter duraquae</name>
    <dbReference type="NCBI Taxonomy" id="425511"/>
    <lineage>
        <taxon>Bacteria</taxon>
        <taxon>Pseudomonadati</taxon>
        <taxon>Bacteroidota</taxon>
        <taxon>Sphingobacteriia</taxon>
        <taxon>Sphingobacteriales</taxon>
        <taxon>Sphingobacteriaceae</taxon>
        <taxon>Pedobacter</taxon>
    </lineage>
</organism>
<dbReference type="Pfam" id="PF02661">
    <property type="entry name" value="Fic"/>
    <property type="match status" value="1"/>
</dbReference>
<dbReference type="PANTHER" id="PTHR13504">
    <property type="entry name" value="FIDO DOMAIN-CONTAINING PROTEIN DDB_G0283145"/>
    <property type="match status" value="1"/>
</dbReference>
<comment type="caution">
    <text evidence="5">The sequence shown here is derived from an EMBL/GenBank/DDBJ whole genome shotgun (WGS) entry which is preliminary data.</text>
</comment>
<dbReference type="GO" id="GO:0005524">
    <property type="term" value="F:ATP binding"/>
    <property type="evidence" value="ECO:0007669"/>
    <property type="project" value="UniProtKB-KW"/>
</dbReference>
<dbReference type="EMBL" id="SNWM01000003">
    <property type="protein sequence ID" value="TDO21302.1"/>
    <property type="molecule type" value="Genomic_DNA"/>
</dbReference>
<evidence type="ECO:0000256" key="2">
    <source>
        <dbReference type="PIRSR" id="PIRSR640198-2"/>
    </source>
</evidence>